<dbReference type="Gene3D" id="1.20.140.10">
    <property type="entry name" value="Butyryl-CoA Dehydrogenase, subunit A, domain 3"/>
    <property type="match status" value="1"/>
</dbReference>
<feature type="domain" description="Acyl-CoA dehydrogenase/oxidase N-terminal" evidence="2">
    <location>
        <begin position="16"/>
        <end position="83"/>
    </location>
</feature>
<comment type="caution">
    <text evidence="4">The sequence shown here is derived from an EMBL/GenBank/DDBJ whole genome shotgun (WGS) entry which is preliminary data.</text>
</comment>
<dbReference type="InterPro" id="IPR013786">
    <property type="entry name" value="AcylCoA_DH/ox_N"/>
</dbReference>
<dbReference type="EMBL" id="JAJOMB010000019">
    <property type="protein sequence ID" value="MCD5314985.1"/>
    <property type="molecule type" value="Genomic_DNA"/>
</dbReference>
<keyword evidence="1" id="KW-0560">Oxidoreductase</keyword>
<dbReference type="GO" id="GO:0050660">
    <property type="term" value="F:flavin adenine dinucleotide binding"/>
    <property type="evidence" value="ECO:0007669"/>
    <property type="project" value="InterPro"/>
</dbReference>
<feature type="domain" description="Acyl-CoA dehydrogenase C-terminal" evidence="3">
    <location>
        <begin position="218"/>
        <end position="332"/>
    </location>
</feature>
<gene>
    <name evidence="4" type="ORF">LR394_29185</name>
</gene>
<evidence type="ECO:0000259" key="3">
    <source>
        <dbReference type="Pfam" id="PF08028"/>
    </source>
</evidence>
<dbReference type="PANTHER" id="PTHR43884">
    <property type="entry name" value="ACYL-COA DEHYDROGENASE"/>
    <property type="match status" value="1"/>
</dbReference>
<keyword evidence="5" id="KW-1185">Reference proteome</keyword>
<evidence type="ECO:0000313" key="5">
    <source>
        <dbReference type="Proteomes" id="UP001138997"/>
    </source>
</evidence>
<dbReference type="PANTHER" id="PTHR43884:SF12">
    <property type="entry name" value="ISOVALERYL-COA DEHYDROGENASE, MITOCHONDRIAL-RELATED"/>
    <property type="match status" value="1"/>
</dbReference>
<proteinExistence type="predicted"/>
<reference evidence="4" key="1">
    <citation type="submission" date="2021-11" db="EMBL/GenBank/DDBJ databases">
        <title>Streptomyces corallinus and Kineosporia corallina sp. nov., two new coral-derived marine actinobacteria.</title>
        <authorList>
            <person name="Buangrab K."/>
            <person name="Sutthacheep M."/>
            <person name="Yeemin T."/>
            <person name="Harunari E."/>
            <person name="Igarashi Y."/>
            <person name="Sripreechasak P."/>
            <person name="Kanchanasin P."/>
            <person name="Tanasupawat S."/>
            <person name="Phongsopitanun W."/>
        </authorList>
    </citation>
    <scope>NUCLEOTIDE SEQUENCE</scope>
    <source>
        <strain evidence="4">JCM 31032</strain>
    </source>
</reference>
<dbReference type="InterPro" id="IPR009100">
    <property type="entry name" value="AcylCoA_DH/oxidase_NM_dom_sf"/>
</dbReference>
<accession>A0A9X1NJ06</accession>
<dbReference type="InterPro" id="IPR037069">
    <property type="entry name" value="AcylCoA_DH/ox_N_sf"/>
</dbReference>
<evidence type="ECO:0000256" key="1">
    <source>
        <dbReference type="ARBA" id="ARBA00023002"/>
    </source>
</evidence>
<dbReference type="AlphaFoldDB" id="A0A9X1NJ06"/>
<evidence type="ECO:0000313" key="4">
    <source>
        <dbReference type="EMBL" id="MCD5314985.1"/>
    </source>
</evidence>
<dbReference type="InterPro" id="IPR046373">
    <property type="entry name" value="Acyl-CoA_Oxase/DH_mid-dom_sf"/>
</dbReference>
<name>A0A9X1NJ06_9ACTN</name>
<dbReference type="PIRSF" id="PIRSF016578">
    <property type="entry name" value="HsaA"/>
    <property type="match status" value="1"/>
</dbReference>
<dbReference type="RefSeq" id="WP_231447791.1">
    <property type="nucleotide sequence ID" value="NZ_JAJOMB010000019.1"/>
</dbReference>
<dbReference type="InterPro" id="IPR013107">
    <property type="entry name" value="Acyl-CoA_DH_C"/>
</dbReference>
<evidence type="ECO:0000259" key="2">
    <source>
        <dbReference type="Pfam" id="PF02771"/>
    </source>
</evidence>
<organism evidence="4 5">
    <name type="scientific">Kineosporia babensis</name>
    <dbReference type="NCBI Taxonomy" id="499548"/>
    <lineage>
        <taxon>Bacteria</taxon>
        <taxon>Bacillati</taxon>
        <taxon>Actinomycetota</taxon>
        <taxon>Actinomycetes</taxon>
        <taxon>Kineosporiales</taxon>
        <taxon>Kineosporiaceae</taxon>
        <taxon>Kineosporia</taxon>
    </lineage>
</organism>
<dbReference type="Pfam" id="PF08028">
    <property type="entry name" value="Acyl-CoA_dh_2"/>
    <property type="match status" value="1"/>
</dbReference>
<dbReference type="Proteomes" id="UP001138997">
    <property type="component" value="Unassembled WGS sequence"/>
</dbReference>
<dbReference type="SUPFAM" id="SSF47203">
    <property type="entry name" value="Acyl-CoA dehydrogenase C-terminal domain-like"/>
    <property type="match status" value="1"/>
</dbReference>
<dbReference type="SUPFAM" id="SSF56645">
    <property type="entry name" value="Acyl-CoA dehydrogenase NM domain-like"/>
    <property type="match status" value="1"/>
</dbReference>
<protein>
    <submittedName>
        <fullName evidence="4">Acyl-CoA dehydrogenase family protein</fullName>
    </submittedName>
</protein>
<dbReference type="GO" id="GO:0003995">
    <property type="term" value="F:acyl-CoA dehydrogenase activity"/>
    <property type="evidence" value="ECO:0007669"/>
    <property type="project" value="TreeGrafter"/>
</dbReference>
<dbReference type="Gene3D" id="2.40.110.10">
    <property type="entry name" value="Butyryl-CoA Dehydrogenase, subunit A, domain 2"/>
    <property type="match status" value="1"/>
</dbReference>
<dbReference type="Pfam" id="PF02771">
    <property type="entry name" value="Acyl-CoA_dh_N"/>
    <property type="match status" value="1"/>
</dbReference>
<dbReference type="Gene3D" id="1.10.540.10">
    <property type="entry name" value="Acyl-CoA dehydrogenase/oxidase, N-terminal domain"/>
    <property type="match status" value="1"/>
</dbReference>
<sequence>MGSQILEDVRALAPLIRAQSDQAEADGLIGPDVIEKLNDLGIFRLALPAEFGGRATDPREMILVFEELGRADGSVGWCAMIGAITGMSLTYLPPRTASDLMQDERLMIAGVGAPNGEAQTVDGGYRLTGRWSMASGSRHSNWLVAGARTPEGMRVMLLRAQDVTVHPTWNALGLRATSSHDFSVSDVFVPSDRVFDVGAEVRSPGSLSGFPLTVLSFGVAAVALGIARAAIEEFTDLARRKGPNARLATAAAEATALHRSGLAFLLDVYAEPARDAVGSAAQQLAAVSAARSAAQAVDLVYAAAGTAAVHASGPLQRYLRDVHTAAQHGMVSANVLEQAGNTLLEPA</sequence>
<dbReference type="InterPro" id="IPR036250">
    <property type="entry name" value="AcylCo_DH-like_C"/>
</dbReference>